<sequence length="364" mass="40385">MAVSKPDSSPTFCFLSVTWGYIADTDIESEKFRGLGSLRFDIYGALRLLLFRKYGGRIHFLPTVLGKDYKQDSLISEDDSDTSVYNRNLSPTSNTEKNKVSPLSITPSLIVSDKEKIIKAITHNPSPLSIDQTPSNSFRQKTSKKYPGGNMYSTEGNNKDSPFSFLEDILVTKSISLPVDSSKLPPEWKSVSGPFSSVNVVNSPWLSKSFMASEKAAINDGLIDLIYTQDIPRLDILPYILGSTKGGYLNKNGLFHFKTKAIIIEPDGTRYISSKDINKNKGSEDDSAIKNQDEFKGLYSFDGERADISPVKIEALPNLLNVIVSPLMNDSEKRKDKNETFNIGLKPNVLNSVVSRSASFVSFF</sequence>
<dbReference type="GO" id="GO:0016773">
    <property type="term" value="F:phosphotransferase activity, alcohol group as acceptor"/>
    <property type="evidence" value="ECO:0007669"/>
    <property type="project" value="UniProtKB-ARBA"/>
</dbReference>
<feature type="region of interest" description="Disordered" evidence="1">
    <location>
        <begin position="79"/>
        <end position="100"/>
    </location>
</feature>
<dbReference type="PANTHER" id="PTHR12358:SF31">
    <property type="entry name" value="ACYLGLYCEROL KINASE, MITOCHONDRIAL"/>
    <property type="match status" value="1"/>
</dbReference>
<feature type="region of interest" description="Disordered" evidence="1">
    <location>
        <begin position="125"/>
        <end position="157"/>
    </location>
</feature>
<gene>
    <name evidence="2" type="ORF">AYI68_g5166</name>
</gene>
<dbReference type="OrthoDB" id="3853857at2759"/>
<dbReference type="GO" id="GO:0005737">
    <property type="term" value="C:cytoplasm"/>
    <property type="evidence" value="ECO:0007669"/>
    <property type="project" value="TreeGrafter"/>
</dbReference>
<feature type="compositionally biased region" description="Polar residues" evidence="1">
    <location>
        <begin position="125"/>
        <end position="140"/>
    </location>
</feature>
<dbReference type="STRING" id="133383.A0A1R0GV41"/>
<accession>A0A1R0GV41</accession>
<organism evidence="2 3">
    <name type="scientific">Smittium mucronatum</name>
    <dbReference type="NCBI Taxonomy" id="133383"/>
    <lineage>
        <taxon>Eukaryota</taxon>
        <taxon>Fungi</taxon>
        <taxon>Fungi incertae sedis</taxon>
        <taxon>Zoopagomycota</taxon>
        <taxon>Kickxellomycotina</taxon>
        <taxon>Harpellomycetes</taxon>
        <taxon>Harpellales</taxon>
        <taxon>Legeriomycetaceae</taxon>
        <taxon>Smittium</taxon>
    </lineage>
</organism>
<dbReference type="EMBL" id="LSSL01003191">
    <property type="protein sequence ID" value="OLY80735.1"/>
    <property type="molecule type" value="Genomic_DNA"/>
</dbReference>
<name>A0A1R0GV41_9FUNG</name>
<comment type="caution">
    <text evidence="2">The sequence shown here is derived from an EMBL/GenBank/DDBJ whole genome shotgun (WGS) entry which is preliminary data.</text>
</comment>
<evidence type="ECO:0000313" key="3">
    <source>
        <dbReference type="Proteomes" id="UP000187455"/>
    </source>
</evidence>
<dbReference type="AlphaFoldDB" id="A0A1R0GV41"/>
<dbReference type="InterPro" id="IPR050187">
    <property type="entry name" value="Lipid_Phosphate_FormReg"/>
</dbReference>
<dbReference type="Gene3D" id="2.60.200.40">
    <property type="match status" value="1"/>
</dbReference>
<evidence type="ECO:0000256" key="1">
    <source>
        <dbReference type="SAM" id="MobiDB-lite"/>
    </source>
</evidence>
<protein>
    <submittedName>
        <fullName evidence="2">Sphingosine kinase 1</fullName>
    </submittedName>
</protein>
<evidence type="ECO:0000313" key="2">
    <source>
        <dbReference type="EMBL" id="OLY80735.1"/>
    </source>
</evidence>
<keyword evidence="2" id="KW-0808">Transferase</keyword>
<dbReference type="GO" id="GO:0001727">
    <property type="term" value="F:lipid kinase activity"/>
    <property type="evidence" value="ECO:0007669"/>
    <property type="project" value="TreeGrafter"/>
</dbReference>
<feature type="compositionally biased region" description="Polar residues" evidence="1">
    <location>
        <begin position="82"/>
        <end position="100"/>
    </location>
</feature>
<dbReference type="InterPro" id="IPR016064">
    <property type="entry name" value="NAD/diacylglycerol_kinase_sf"/>
</dbReference>
<keyword evidence="3" id="KW-1185">Reference proteome</keyword>
<dbReference type="GO" id="GO:0046512">
    <property type="term" value="P:sphingosine biosynthetic process"/>
    <property type="evidence" value="ECO:0007669"/>
    <property type="project" value="TreeGrafter"/>
</dbReference>
<dbReference type="SUPFAM" id="SSF111331">
    <property type="entry name" value="NAD kinase/diacylglycerol kinase-like"/>
    <property type="match status" value="1"/>
</dbReference>
<keyword evidence="2" id="KW-0418">Kinase</keyword>
<dbReference type="Proteomes" id="UP000187455">
    <property type="component" value="Unassembled WGS sequence"/>
</dbReference>
<dbReference type="GO" id="GO:0016020">
    <property type="term" value="C:membrane"/>
    <property type="evidence" value="ECO:0007669"/>
    <property type="project" value="TreeGrafter"/>
</dbReference>
<reference evidence="2 3" key="1">
    <citation type="journal article" date="2016" name="Mol. Biol. Evol.">
        <title>Genome-Wide Survey of Gut Fungi (Harpellales) Reveals the First Horizontally Transferred Ubiquitin Gene from a Mosquito Host.</title>
        <authorList>
            <person name="Wang Y."/>
            <person name="White M.M."/>
            <person name="Kvist S."/>
            <person name="Moncalvo J.M."/>
        </authorList>
    </citation>
    <scope>NUCLEOTIDE SEQUENCE [LARGE SCALE GENOMIC DNA]</scope>
    <source>
        <strain evidence="2 3">ALG-7-W6</strain>
    </source>
</reference>
<proteinExistence type="predicted"/>
<dbReference type="PANTHER" id="PTHR12358">
    <property type="entry name" value="SPHINGOSINE KINASE"/>
    <property type="match status" value="1"/>
</dbReference>